<evidence type="ECO:0000256" key="1">
    <source>
        <dbReference type="ARBA" id="ARBA00001917"/>
    </source>
</evidence>
<evidence type="ECO:0000256" key="4">
    <source>
        <dbReference type="ARBA" id="ARBA00022694"/>
    </source>
</evidence>
<sequence>MRKLAPVPYGSLFFAPMEGITDDSFRKTIQKLYPEWDVLACDFLRVPSAGKYPNKHLIKHFGKDIFEIPWIQDKTMFQILTSHKAFTVEMVKQVEELQIPWMDMNIGCPSPTVCKNRGGSFLLTDLVSLRGLVRSVRQNYTGRFTCKIRIGYNDTNGFEDSIKMLNDEGVEMITVHGRTRDDMYKAPARWEFIKRAVELSQVPIIGNGDIWKTTDIDRMLKETGCHGVMIARGALKAPWIAQDYRRGYFEPTKEETFAKIKHFFHEYRTLLESENISVRGLLKQSKSVSRFMLEGIEGAEPLRRSLMLSQTVPEFYSIIENLK</sequence>
<feature type="binding site" evidence="9">
    <location>
        <position position="176"/>
    </location>
    <ligand>
        <name>FMN</name>
        <dbReference type="ChEBI" id="CHEBI:58210"/>
    </ligand>
</feature>
<keyword evidence="2 7" id="KW-0285">Flavoprotein</keyword>
<feature type="binding site" evidence="9">
    <location>
        <begin position="231"/>
        <end position="232"/>
    </location>
    <ligand>
        <name>FMN</name>
        <dbReference type="ChEBI" id="CHEBI:58210"/>
    </ligand>
</feature>
<gene>
    <name evidence="11" type="ORF">SOO65_04725</name>
</gene>
<keyword evidence="5" id="KW-0521">NADP</keyword>
<dbReference type="InterPro" id="IPR013785">
    <property type="entry name" value="Aldolase_TIM"/>
</dbReference>
<feature type="binding site" evidence="9">
    <location>
        <position position="147"/>
    </location>
    <ligand>
        <name>FMN</name>
        <dbReference type="ChEBI" id="CHEBI:58210"/>
    </ligand>
</feature>
<dbReference type="InterPro" id="IPR001269">
    <property type="entry name" value="DUS_fam"/>
</dbReference>
<dbReference type="InterPro" id="IPR035587">
    <property type="entry name" value="DUS-like_FMN-bd"/>
</dbReference>
<feature type="binding site" evidence="9">
    <location>
        <position position="78"/>
    </location>
    <ligand>
        <name>FMN</name>
        <dbReference type="ChEBI" id="CHEBI:58210"/>
    </ligand>
</feature>
<comment type="function">
    <text evidence="7">Catalyzes the synthesis of 5,6-dihydrouridine (D), a modified base found in the D-loop of most tRNAs, via the reduction of the C5-C6 double bond in target uridines.</text>
</comment>
<evidence type="ECO:0000259" key="10">
    <source>
        <dbReference type="Pfam" id="PF01207"/>
    </source>
</evidence>
<comment type="similarity">
    <text evidence="7">Belongs to the dus family.</text>
</comment>
<dbReference type="PANTHER" id="PTHR45846">
    <property type="entry name" value="TRNA-DIHYDROURIDINE(47) SYNTHASE [NAD(P)(+)]-LIKE"/>
    <property type="match status" value="1"/>
</dbReference>
<dbReference type="RefSeq" id="WP_321397745.1">
    <property type="nucleotide sequence ID" value="NZ_CP139487.1"/>
</dbReference>
<dbReference type="PANTHER" id="PTHR45846:SF1">
    <property type="entry name" value="TRNA-DIHYDROURIDINE(47) SYNTHASE [NAD(P)(+)]-LIKE"/>
    <property type="match status" value="1"/>
</dbReference>
<evidence type="ECO:0000256" key="7">
    <source>
        <dbReference type="PIRNR" id="PIRNR006621"/>
    </source>
</evidence>
<evidence type="ECO:0000313" key="11">
    <source>
        <dbReference type="EMBL" id="WPU66043.1"/>
    </source>
</evidence>
<dbReference type="PROSITE" id="PS01136">
    <property type="entry name" value="UPF0034"/>
    <property type="match status" value="1"/>
</dbReference>
<dbReference type="KEGG" id="psti:SOO65_04725"/>
<keyword evidence="9" id="KW-0547">Nucleotide-binding</keyword>
<evidence type="ECO:0000313" key="12">
    <source>
        <dbReference type="Proteomes" id="UP001324634"/>
    </source>
</evidence>
<feature type="domain" description="DUS-like FMN-binding" evidence="10">
    <location>
        <begin position="14"/>
        <end position="310"/>
    </location>
</feature>
<dbReference type="PIRSF" id="PIRSF006621">
    <property type="entry name" value="Dus"/>
    <property type="match status" value="1"/>
</dbReference>
<comment type="cofactor">
    <cofactor evidence="1 7 9">
        <name>FMN</name>
        <dbReference type="ChEBI" id="CHEBI:58210"/>
    </cofactor>
</comment>
<dbReference type="EMBL" id="CP139487">
    <property type="protein sequence ID" value="WPU66043.1"/>
    <property type="molecule type" value="Genomic_DNA"/>
</dbReference>
<dbReference type="Proteomes" id="UP001324634">
    <property type="component" value="Chromosome"/>
</dbReference>
<keyword evidence="12" id="KW-1185">Reference proteome</keyword>
<evidence type="ECO:0000256" key="3">
    <source>
        <dbReference type="ARBA" id="ARBA00022643"/>
    </source>
</evidence>
<dbReference type="CDD" id="cd02801">
    <property type="entry name" value="DUS_like_FMN"/>
    <property type="match status" value="1"/>
</dbReference>
<dbReference type="Gene3D" id="3.20.20.70">
    <property type="entry name" value="Aldolase class I"/>
    <property type="match status" value="1"/>
</dbReference>
<dbReference type="EC" id="1.3.1.-" evidence="7"/>
<keyword evidence="6 7" id="KW-0560">Oxidoreductase</keyword>
<dbReference type="InterPro" id="IPR018517">
    <property type="entry name" value="tRNA_hU_synthase_CS"/>
</dbReference>
<dbReference type="GO" id="GO:0050660">
    <property type="term" value="F:flavin adenine dinucleotide binding"/>
    <property type="evidence" value="ECO:0007669"/>
    <property type="project" value="InterPro"/>
</dbReference>
<evidence type="ECO:0000256" key="2">
    <source>
        <dbReference type="ARBA" id="ARBA00022630"/>
    </source>
</evidence>
<keyword evidence="3 7" id="KW-0288">FMN</keyword>
<protein>
    <recommendedName>
        <fullName evidence="7">tRNA-dihydrouridine synthase</fullName>
        <ecNumber evidence="7">1.3.1.-</ecNumber>
    </recommendedName>
</protein>
<dbReference type="GO" id="GO:0003723">
    <property type="term" value="F:RNA binding"/>
    <property type="evidence" value="ECO:0007669"/>
    <property type="project" value="TreeGrafter"/>
</dbReference>
<evidence type="ECO:0000256" key="6">
    <source>
        <dbReference type="ARBA" id="ARBA00023002"/>
    </source>
</evidence>
<dbReference type="Pfam" id="PF01207">
    <property type="entry name" value="Dus"/>
    <property type="match status" value="1"/>
</dbReference>
<organism evidence="11 12">
    <name type="scientific">Peredibacter starrii</name>
    <dbReference type="NCBI Taxonomy" id="28202"/>
    <lineage>
        <taxon>Bacteria</taxon>
        <taxon>Pseudomonadati</taxon>
        <taxon>Bdellovibrionota</taxon>
        <taxon>Bacteriovoracia</taxon>
        <taxon>Bacteriovoracales</taxon>
        <taxon>Bacteriovoracaceae</taxon>
        <taxon>Peredibacter</taxon>
    </lineage>
</organism>
<feature type="active site" description="Proton donor" evidence="8">
    <location>
        <position position="108"/>
    </location>
</feature>
<dbReference type="SUPFAM" id="SSF51395">
    <property type="entry name" value="FMN-linked oxidoreductases"/>
    <property type="match status" value="1"/>
</dbReference>
<evidence type="ECO:0000256" key="9">
    <source>
        <dbReference type="PIRSR" id="PIRSR006621-2"/>
    </source>
</evidence>
<evidence type="ECO:0000256" key="5">
    <source>
        <dbReference type="ARBA" id="ARBA00022857"/>
    </source>
</evidence>
<proteinExistence type="inferred from homology"/>
<reference evidence="11 12" key="1">
    <citation type="submission" date="2023-11" db="EMBL/GenBank/DDBJ databases">
        <title>Peredibacter starrii A3.12.</title>
        <authorList>
            <person name="Mitchell R.J."/>
        </authorList>
    </citation>
    <scope>NUCLEOTIDE SEQUENCE [LARGE SCALE GENOMIC DNA]</scope>
    <source>
        <strain evidence="11 12">A3.12</strain>
    </source>
</reference>
<name>A0AAX4HRM7_9BACT</name>
<keyword evidence="4 7" id="KW-0819">tRNA processing</keyword>
<accession>A0AAX4HRM7</accession>
<dbReference type="GO" id="GO:0017150">
    <property type="term" value="F:tRNA dihydrouridine synthase activity"/>
    <property type="evidence" value="ECO:0007669"/>
    <property type="project" value="InterPro"/>
</dbReference>
<dbReference type="AlphaFoldDB" id="A0AAX4HRM7"/>
<evidence type="ECO:0000256" key="8">
    <source>
        <dbReference type="PIRSR" id="PIRSR006621-1"/>
    </source>
</evidence>